<dbReference type="GO" id="GO:0005634">
    <property type="term" value="C:nucleus"/>
    <property type="evidence" value="ECO:0007669"/>
    <property type="project" value="UniProtKB-SubCell"/>
</dbReference>
<dbReference type="GO" id="GO:0010436">
    <property type="term" value="F:carotenoid dioxygenase activity"/>
    <property type="evidence" value="ECO:0007669"/>
    <property type="project" value="TreeGrafter"/>
</dbReference>
<comment type="subcellular location">
    <subcellularLocation>
        <location evidence="2">Chromosome</location>
    </subcellularLocation>
    <subcellularLocation>
        <location evidence="1">Nucleus</location>
    </subcellularLocation>
</comment>
<feature type="binding site" evidence="11">
    <location>
        <position position="126"/>
    </location>
    <ligand>
        <name>Fe cation</name>
        <dbReference type="ChEBI" id="CHEBI:24875"/>
        <note>catalytic</note>
    </ligand>
</feature>
<dbReference type="PANTHER" id="PTHR10543">
    <property type="entry name" value="BETA-CAROTENE DIOXYGENASE"/>
    <property type="match status" value="1"/>
</dbReference>
<dbReference type="GO" id="GO:0046872">
    <property type="term" value="F:metal ion binding"/>
    <property type="evidence" value="ECO:0007669"/>
    <property type="project" value="UniProtKB-KW"/>
</dbReference>
<dbReference type="PRINTS" id="PR00623">
    <property type="entry name" value="HISTONEH4"/>
</dbReference>
<evidence type="ECO:0000256" key="5">
    <source>
        <dbReference type="ARBA" id="ARBA00022454"/>
    </source>
</evidence>
<evidence type="ECO:0000256" key="12">
    <source>
        <dbReference type="RuleBase" id="RU000528"/>
    </source>
</evidence>
<comment type="function">
    <text evidence="12">Core component of nucleosome. Nucleosomes wrap and compact DNA into chromatin, limiting DNA accessibility to the cellular machineries which require DNA as a template. Histones thereby play a central role in transcription regulation, DNA repair, DNA replication and chromosomal stability. DNA accessibility is regulated via a complex set of post-translational modifications of histones, also called histone code, and nucleosome remodeling.</text>
</comment>
<evidence type="ECO:0000256" key="7">
    <source>
        <dbReference type="ARBA" id="ARBA00023004"/>
    </source>
</evidence>
<dbReference type="Pfam" id="PF15511">
    <property type="entry name" value="CENP-T_C"/>
    <property type="match status" value="1"/>
</dbReference>
<dbReference type="InterPro" id="IPR009072">
    <property type="entry name" value="Histone-fold"/>
</dbReference>
<feature type="domain" description="CENP-T/Histone H4 histone fold" evidence="13">
    <location>
        <begin position="424"/>
        <end position="484"/>
    </location>
</feature>
<dbReference type="SUPFAM" id="SSF47113">
    <property type="entry name" value="Histone-fold"/>
    <property type="match status" value="1"/>
</dbReference>
<evidence type="ECO:0000259" key="13">
    <source>
        <dbReference type="Pfam" id="PF15511"/>
    </source>
</evidence>
<keyword evidence="9 12" id="KW-0539">Nucleus</keyword>
<comment type="caution">
    <text evidence="14">The sequence shown here is derived from an EMBL/GenBank/DDBJ whole genome shotgun (WGS) entry which is preliminary data.</text>
</comment>
<comment type="cofactor">
    <cofactor evidence="11">
        <name>Fe(2+)</name>
        <dbReference type="ChEBI" id="CHEBI:29033"/>
    </cofactor>
    <text evidence="11">Binds 1 Fe(2+) ion per subunit.</text>
</comment>
<keyword evidence="8 12" id="KW-0238">DNA-binding</keyword>
<evidence type="ECO:0000256" key="2">
    <source>
        <dbReference type="ARBA" id="ARBA00004286"/>
    </source>
</evidence>
<dbReference type="GO" id="GO:0003677">
    <property type="term" value="F:DNA binding"/>
    <property type="evidence" value="ECO:0007669"/>
    <property type="project" value="UniProtKB-KW"/>
</dbReference>
<dbReference type="InterPro" id="IPR035425">
    <property type="entry name" value="CENP-T/H4_C"/>
</dbReference>
<evidence type="ECO:0000256" key="11">
    <source>
        <dbReference type="PIRSR" id="PIRSR604294-1"/>
    </source>
</evidence>
<evidence type="ECO:0000256" key="6">
    <source>
        <dbReference type="ARBA" id="ARBA00022723"/>
    </source>
</evidence>
<dbReference type="FunFam" id="1.10.20.10:FF:000076">
    <property type="entry name" value="Histone H4"/>
    <property type="match status" value="1"/>
</dbReference>
<evidence type="ECO:0000256" key="4">
    <source>
        <dbReference type="ARBA" id="ARBA00006787"/>
    </source>
</evidence>
<dbReference type="InterPro" id="IPR001951">
    <property type="entry name" value="Histone_H4"/>
</dbReference>
<comment type="subunit">
    <text evidence="12">The nucleosome is a histone octamer containing two molecules each of H2A, H2B, H3 and H4 assembled in one H3-H4 heterotetramer and two H2A-H2B heterodimers. The octamer wraps approximately 147 bp of DNA.</text>
</comment>
<evidence type="ECO:0000256" key="10">
    <source>
        <dbReference type="ARBA" id="ARBA00023269"/>
    </source>
</evidence>
<evidence type="ECO:0000313" key="15">
    <source>
        <dbReference type="Proteomes" id="UP000485058"/>
    </source>
</evidence>
<evidence type="ECO:0000256" key="9">
    <source>
        <dbReference type="ARBA" id="ARBA00023242"/>
    </source>
</evidence>
<keyword evidence="10 12" id="KW-0544">Nucleosome core</keyword>
<dbReference type="Proteomes" id="UP000485058">
    <property type="component" value="Unassembled WGS sequence"/>
</dbReference>
<reference evidence="14 15" key="1">
    <citation type="submission" date="2020-02" db="EMBL/GenBank/DDBJ databases">
        <title>Draft genome sequence of Haematococcus lacustris strain NIES-144.</title>
        <authorList>
            <person name="Morimoto D."/>
            <person name="Nakagawa S."/>
            <person name="Yoshida T."/>
            <person name="Sawayama S."/>
        </authorList>
    </citation>
    <scope>NUCLEOTIDE SEQUENCE [LARGE SCALE GENOMIC DNA]</scope>
    <source>
        <strain evidence="14 15">NIES-144</strain>
    </source>
</reference>
<keyword evidence="6 11" id="KW-0479">Metal-binding</keyword>
<proteinExistence type="inferred from homology"/>
<feature type="binding site" evidence="11">
    <location>
        <position position="258"/>
    </location>
    <ligand>
        <name>Fe cation</name>
        <dbReference type="ChEBI" id="CHEBI:24875"/>
        <note>catalytic</note>
    </ligand>
</feature>
<evidence type="ECO:0000313" key="14">
    <source>
        <dbReference type="EMBL" id="GFH26791.1"/>
    </source>
</evidence>
<comment type="similarity">
    <text evidence="3 12">Belongs to the histone H4 family.</text>
</comment>
<dbReference type="GO" id="GO:0000786">
    <property type="term" value="C:nucleosome"/>
    <property type="evidence" value="ECO:0007669"/>
    <property type="project" value="UniProtKB-KW"/>
</dbReference>
<dbReference type="Pfam" id="PF03055">
    <property type="entry name" value="RPE65"/>
    <property type="match status" value="1"/>
</dbReference>
<organism evidence="14 15">
    <name type="scientific">Haematococcus lacustris</name>
    <name type="common">Green alga</name>
    <name type="synonym">Haematococcus pluvialis</name>
    <dbReference type="NCBI Taxonomy" id="44745"/>
    <lineage>
        <taxon>Eukaryota</taxon>
        <taxon>Viridiplantae</taxon>
        <taxon>Chlorophyta</taxon>
        <taxon>core chlorophytes</taxon>
        <taxon>Chlorophyceae</taxon>
        <taxon>CS clade</taxon>
        <taxon>Chlamydomonadales</taxon>
        <taxon>Haematococcaceae</taxon>
        <taxon>Haematococcus</taxon>
    </lineage>
</organism>
<dbReference type="EMBL" id="BLLF01003242">
    <property type="protein sequence ID" value="GFH26791.1"/>
    <property type="molecule type" value="Genomic_DNA"/>
</dbReference>
<comment type="similarity">
    <text evidence="4">Belongs to the carotenoid oxygenase family.</text>
</comment>
<dbReference type="GO" id="GO:0030527">
    <property type="term" value="F:structural constituent of chromatin"/>
    <property type="evidence" value="ECO:0007669"/>
    <property type="project" value="InterPro"/>
</dbReference>
<name>A0A699ZWC3_HAELA</name>
<keyword evidence="15" id="KW-1185">Reference proteome</keyword>
<keyword evidence="7 11" id="KW-0408">Iron</keyword>
<keyword evidence="5 12" id="KW-0158">Chromosome</keyword>
<dbReference type="PANTHER" id="PTHR10543:SF138">
    <property type="entry name" value="CAROTENOID OXYGENASE"/>
    <property type="match status" value="1"/>
</dbReference>
<protein>
    <recommendedName>
        <fullName evidence="12">Histone H4</fullName>
    </recommendedName>
</protein>
<dbReference type="Gene3D" id="1.10.20.10">
    <property type="entry name" value="Histone, subunit A"/>
    <property type="match status" value="1"/>
</dbReference>
<feature type="binding site" evidence="11">
    <location>
        <position position="181"/>
    </location>
    <ligand>
        <name>Fe cation</name>
        <dbReference type="ChEBI" id="CHEBI:24875"/>
        <note>catalytic</note>
    </ligand>
</feature>
<dbReference type="AlphaFoldDB" id="A0A699ZWC3"/>
<evidence type="ECO:0000256" key="8">
    <source>
        <dbReference type="ARBA" id="ARBA00023125"/>
    </source>
</evidence>
<gene>
    <name evidence="14" type="ORF">HaLaN_25000</name>
</gene>
<dbReference type="GO" id="GO:0016121">
    <property type="term" value="P:carotene catabolic process"/>
    <property type="evidence" value="ECO:0007669"/>
    <property type="project" value="TreeGrafter"/>
</dbReference>
<dbReference type="InterPro" id="IPR004294">
    <property type="entry name" value="Carotenoid_Oase"/>
</dbReference>
<sequence>MWFKGVSFNGQGKAFFRNRYVRTPGFVAERRSGKQLFRSAFNRSLPDSSSGMLELRLPWLKDPFLRVANPLALEVKDTANTNVLHWGGKTLALYERGMPHALTPDLRTIGPDTLGDTVDGKFMAAHLRTIRESDGTDRLVMFSMDTSGLDGALTFYEYGPDFQLLHRSKHTLPGAAFGFFHDVAVTQNFYVLAENPITPDLAKLVTQVPLGQASIAECLEFDAAKPMKLHLIPRPGTGTPPSAKRTINVPGPGVFTFHHVNAFEVQPDGSEPLPLSGQPGRYLVLDSATAARIDFSNNTESVGAGYYGDVTNSNRYWRTVIDMQAAPGSPGAVVRHQVMQRSVEFPIVHPAASGRPHTTTFLAACPVSGDTFFGPLQAVCKVDMDFMNGVGRPFDPAAVSTQLWLPSGPAAQYPSEGITKPAIRRLARRGGVKRISGLIYEETRGVLKVFLENVIRDAVTYTEHARRKTVTALDVVYALKRQGRTLYGFGG</sequence>
<dbReference type="CDD" id="cd22912">
    <property type="entry name" value="HFD_H4"/>
    <property type="match status" value="1"/>
</dbReference>
<evidence type="ECO:0000256" key="1">
    <source>
        <dbReference type="ARBA" id="ARBA00004123"/>
    </source>
</evidence>
<dbReference type="GO" id="GO:0046982">
    <property type="term" value="F:protein heterodimerization activity"/>
    <property type="evidence" value="ECO:0007669"/>
    <property type="project" value="InterPro"/>
</dbReference>
<dbReference type="SMART" id="SM00417">
    <property type="entry name" value="H4"/>
    <property type="match status" value="1"/>
</dbReference>
<evidence type="ECO:0000256" key="3">
    <source>
        <dbReference type="ARBA" id="ARBA00006564"/>
    </source>
</evidence>
<accession>A0A699ZWC3</accession>